<evidence type="ECO:0000259" key="2">
    <source>
        <dbReference type="Pfam" id="PF25825"/>
    </source>
</evidence>
<gene>
    <name evidence="3" type="ORF">NXF25_004605</name>
</gene>
<dbReference type="EMBL" id="JAOTOJ010000002">
    <property type="protein sequence ID" value="KAK9405831.1"/>
    <property type="molecule type" value="Genomic_DNA"/>
</dbReference>
<dbReference type="PANTHER" id="PTHR14907:SF8">
    <property type="entry name" value="SUPPRESSOR APC DOMAIN-CONTAINING PROTEIN 1 ISOFORM X1"/>
    <property type="match status" value="1"/>
</dbReference>
<dbReference type="AlphaFoldDB" id="A0AAW1BVJ6"/>
<evidence type="ECO:0000313" key="3">
    <source>
        <dbReference type="EMBL" id="KAK9405831.1"/>
    </source>
</evidence>
<dbReference type="InterPro" id="IPR057953">
    <property type="entry name" value="SAPC2_N"/>
</dbReference>
<feature type="domain" description="Suppressor APC" evidence="2">
    <location>
        <begin position="126"/>
        <end position="209"/>
    </location>
</feature>
<accession>A0AAW1BVJ6</accession>
<reference evidence="3 4" key="1">
    <citation type="journal article" date="2024" name="Proc. Natl. Acad. Sci. U.S.A.">
        <title>The genetic regulatory architecture and epigenomic basis for age-related changes in rattlesnake venom.</title>
        <authorList>
            <person name="Hogan M.P."/>
            <person name="Holding M.L."/>
            <person name="Nystrom G.S."/>
            <person name="Colston T.J."/>
            <person name="Bartlett D.A."/>
            <person name="Mason A.J."/>
            <person name="Ellsworth S.A."/>
            <person name="Rautsaw R.M."/>
            <person name="Lawrence K.C."/>
            <person name="Strickland J.L."/>
            <person name="He B."/>
            <person name="Fraser P."/>
            <person name="Margres M.J."/>
            <person name="Gilbert D.M."/>
            <person name="Gibbs H.L."/>
            <person name="Parkinson C.L."/>
            <person name="Rokyta D.R."/>
        </authorList>
    </citation>
    <scope>NUCLEOTIDE SEQUENCE [LARGE SCALE GENOMIC DNA]</scope>
    <source>
        <strain evidence="3">DRR0105</strain>
    </source>
</reference>
<dbReference type="PANTHER" id="PTHR14907">
    <property type="entry name" value="FI14130P"/>
    <property type="match status" value="1"/>
</dbReference>
<dbReference type="InterPro" id="IPR026828">
    <property type="entry name" value="SAPC2_1/2"/>
</dbReference>
<dbReference type="Proteomes" id="UP001474421">
    <property type="component" value="Unassembled WGS sequence"/>
</dbReference>
<proteinExistence type="predicted"/>
<comment type="caution">
    <text evidence="3">The sequence shown here is derived from an EMBL/GenBank/DDBJ whole genome shotgun (WGS) entry which is preliminary data.</text>
</comment>
<keyword evidence="4" id="KW-1185">Reference proteome</keyword>
<evidence type="ECO:0000313" key="4">
    <source>
        <dbReference type="Proteomes" id="UP001474421"/>
    </source>
</evidence>
<feature type="region of interest" description="Disordered" evidence="1">
    <location>
        <begin position="211"/>
        <end position="234"/>
    </location>
</feature>
<sequence length="234" mass="25073">MTAGAGREREREKRGAFVGRSSALTNPFAGVLSHRARLTPIPLLSAQQNYCILRGGGEIGAFQSHPKNFQLSSSLPGGCSISPPPCPKSKPLRLWAPPTIRMNSGGLATPSLPPIAEDPPPSGARLPRPFLQSLRILFEILDDQRKGTVHISEIESRWGRGGSGVAPQEDQEIPAGVLQALQQVAEPCGGFLSFPRLVAGLRIALFQNEEGAAEEVDWGSRGAAQVKKTSRTRK</sequence>
<evidence type="ECO:0000256" key="1">
    <source>
        <dbReference type="SAM" id="MobiDB-lite"/>
    </source>
</evidence>
<protein>
    <submittedName>
        <fullName evidence="3">Suppressor APC domain-containing protein 2</fullName>
    </submittedName>
</protein>
<name>A0AAW1BVJ6_CROAD</name>
<dbReference type="Pfam" id="PF25825">
    <property type="entry name" value="SAPC2_N"/>
    <property type="match status" value="1"/>
</dbReference>
<organism evidence="3 4">
    <name type="scientific">Crotalus adamanteus</name>
    <name type="common">Eastern diamondback rattlesnake</name>
    <dbReference type="NCBI Taxonomy" id="8729"/>
    <lineage>
        <taxon>Eukaryota</taxon>
        <taxon>Metazoa</taxon>
        <taxon>Chordata</taxon>
        <taxon>Craniata</taxon>
        <taxon>Vertebrata</taxon>
        <taxon>Euteleostomi</taxon>
        <taxon>Lepidosauria</taxon>
        <taxon>Squamata</taxon>
        <taxon>Bifurcata</taxon>
        <taxon>Unidentata</taxon>
        <taxon>Episquamata</taxon>
        <taxon>Toxicofera</taxon>
        <taxon>Serpentes</taxon>
        <taxon>Colubroidea</taxon>
        <taxon>Viperidae</taxon>
        <taxon>Crotalinae</taxon>
        <taxon>Crotalus</taxon>
    </lineage>
</organism>